<evidence type="ECO:0000256" key="5">
    <source>
        <dbReference type="PIRNR" id="PIRNR038940"/>
    </source>
</evidence>
<dbReference type="InterPro" id="IPR001597">
    <property type="entry name" value="ArAA_b-elim_lyase/Thr_aldolase"/>
</dbReference>
<evidence type="ECO:0000313" key="8">
    <source>
        <dbReference type="Proteomes" id="UP001596060"/>
    </source>
</evidence>
<evidence type="ECO:0000256" key="2">
    <source>
        <dbReference type="ARBA" id="ARBA00006966"/>
    </source>
</evidence>
<comment type="catalytic activity">
    <reaction evidence="5">
        <text>L-allo-threonine = acetaldehyde + glycine</text>
        <dbReference type="Rhea" id="RHEA:26209"/>
        <dbReference type="ChEBI" id="CHEBI:15343"/>
        <dbReference type="ChEBI" id="CHEBI:57305"/>
        <dbReference type="ChEBI" id="CHEBI:58585"/>
        <dbReference type="EC" id="4.1.2.48"/>
    </reaction>
</comment>
<keyword evidence="4 5" id="KW-0663">Pyridoxal phosphate</keyword>
<evidence type="ECO:0000259" key="6">
    <source>
        <dbReference type="Pfam" id="PF01212"/>
    </source>
</evidence>
<dbReference type="Pfam" id="PF01212">
    <property type="entry name" value="Beta_elim_lyase"/>
    <property type="match status" value="1"/>
</dbReference>
<evidence type="ECO:0000256" key="1">
    <source>
        <dbReference type="ARBA" id="ARBA00001933"/>
    </source>
</evidence>
<dbReference type="EC" id="4.1.2.48" evidence="5"/>
<comment type="subunit">
    <text evidence="3">Homotetramer.</text>
</comment>
<evidence type="ECO:0000256" key="3">
    <source>
        <dbReference type="ARBA" id="ARBA00011881"/>
    </source>
</evidence>
<organism evidence="7 8">
    <name type="scientific">Bosea massiliensis</name>
    <dbReference type="NCBI Taxonomy" id="151419"/>
    <lineage>
        <taxon>Bacteria</taxon>
        <taxon>Pseudomonadati</taxon>
        <taxon>Pseudomonadota</taxon>
        <taxon>Alphaproteobacteria</taxon>
        <taxon>Hyphomicrobiales</taxon>
        <taxon>Boseaceae</taxon>
        <taxon>Bosea</taxon>
    </lineage>
</organism>
<protein>
    <recommendedName>
        <fullName evidence="5">L-threonine aldolase</fullName>
        <ecNumber evidence="5">4.1.2.48</ecNumber>
    </recommendedName>
</protein>
<accession>A0ABW0P183</accession>
<feature type="domain" description="Aromatic amino acid beta-eliminating lyase/threonine aldolase" evidence="6">
    <location>
        <begin position="3"/>
        <end position="277"/>
    </location>
</feature>
<comment type="caution">
    <text evidence="7">The sequence shown here is derived from an EMBL/GenBank/DDBJ whole genome shotgun (WGS) entry which is preliminary data.</text>
</comment>
<name>A0ABW0P183_9HYPH</name>
<keyword evidence="5" id="KW-0456">Lyase</keyword>
<comment type="catalytic activity">
    <reaction evidence="5">
        <text>L-threonine = acetaldehyde + glycine</text>
        <dbReference type="Rhea" id="RHEA:19625"/>
        <dbReference type="ChEBI" id="CHEBI:15343"/>
        <dbReference type="ChEBI" id="CHEBI:57305"/>
        <dbReference type="ChEBI" id="CHEBI:57926"/>
        <dbReference type="EC" id="4.1.2.48"/>
    </reaction>
</comment>
<evidence type="ECO:0000256" key="4">
    <source>
        <dbReference type="ARBA" id="ARBA00022898"/>
    </source>
</evidence>
<dbReference type="EMBL" id="JBHSLU010000035">
    <property type="protein sequence ID" value="MFC5506145.1"/>
    <property type="molecule type" value="Genomic_DNA"/>
</dbReference>
<comment type="function">
    <text evidence="5">Catalyzes the cleavage of L-allo-threonine and L-threonine to glycine and acetaldehyde.</text>
</comment>
<dbReference type="SUPFAM" id="SSF53383">
    <property type="entry name" value="PLP-dependent transferases"/>
    <property type="match status" value="1"/>
</dbReference>
<dbReference type="Gene3D" id="3.90.1150.10">
    <property type="entry name" value="Aspartate Aminotransferase, domain 1"/>
    <property type="match status" value="1"/>
</dbReference>
<dbReference type="Proteomes" id="UP001596060">
    <property type="component" value="Unassembled WGS sequence"/>
</dbReference>
<dbReference type="Gene3D" id="3.40.640.10">
    <property type="entry name" value="Type I PLP-dependent aspartate aminotransferase-like (Major domain)"/>
    <property type="match status" value="1"/>
</dbReference>
<dbReference type="InterPro" id="IPR015421">
    <property type="entry name" value="PyrdxlP-dep_Trfase_major"/>
</dbReference>
<dbReference type="InterPro" id="IPR015424">
    <property type="entry name" value="PyrdxlP-dep_Trfase"/>
</dbReference>
<comment type="cofactor">
    <cofactor evidence="1 5">
        <name>pyridoxal 5'-phosphate</name>
        <dbReference type="ChEBI" id="CHEBI:597326"/>
    </cofactor>
</comment>
<proteinExistence type="inferred from homology"/>
<keyword evidence="8" id="KW-1185">Reference proteome</keyword>
<evidence type="ECO:0000313" key="7">
    <source>
        <dbReference type="EMBL" id="MFC5506145.1"/>
    </source>
</evidence>
<dbReference type="PANTHER" id="PTHR48097:SF5">
    <property type="entry name" value="LOW SPECIFICITY L-THREONINE ALDOLASE"/>
    <property type="match status" value="1"/>
</dbReference>
<dbReference type="PANTHER" id="PTHR48097">
    <property type="entry name" value="L-THREONINE ALDOLASE-RELATED"/>
    <property type="match status" value="1"/>
</dbReference>
<dbReference type="InterPro" id="IPR015422">
    <property type="entry name" value="PyrdxlP-dep_Trfase_small"/>
</dbReference>
<dbReference type="InterPro" id="IPR026273">
    <property type="entry name" value="Low_specificity_L-TA_bact"/>
</dbReference>
<dbReference type="RefSeq" id="WP_066718031.1">
    <property type="nucleotide sequence ID" value="NZ_JBHSLU010000035.1"/>
</dbReference>
<comment type="similarity">
    <text evidence="2 5">Belongs to the threonine aldolase family.</text>
</comment>
<sequence>MNFISDNIAGASPKVMAAIAAANDGPASAYGTDGWTQATERRIAEIFEHEVAVFLVTSGTAANALALASLTRPWGAVITHEESHVADDECGAPEFFSDGAKLIGLPGAGNKLSPADVTQTLARFREGALHQVQPQVLSITQATECGTIYTPYEIRALKAAAAPRSLALHMDGARFANALVTLGCSPAETTWKAGIDVLSFGGTKNGAWAAEAVVFFDPARAAEMKWRRKRAGQTLSKGRLIGAQFEGLLADGHWLDLARYANALAQRLAQAIGRSTQARLAWPCQANEVFLILSPALQARLKAAGVGYIDWSARALPVGEALAEGEVVGRFVMSFATPEADVTRLIALIEAAEG</sequence>
<dbReference type="PIRSF" id="PIRSF038940">
    <property type="entry name" value="Low_specificity_LTA"/>
    <property type="match status" value="1"/>
</dbReference>
<reference evidence="8" key="1">
    <citation type="journal article" date="2019" name="Int. J. Syst. Evol. Microbiol.">
        <title>The Global Catalogue of Microorganisms (GCM) 10K type strain sequencing project: providing services to taxonomists for standard genome sequencing and annotation.</title>
        <authorList>
            <consortium name="The Broad Institute Genomics Platform"/>
            <consortium name="The Broad Institute Genome Sequencing Center for Infectious Disease"/>
            <person name="Wu L."/>
            <person name="Ma J."/>
        </authorList>
    </citation>
    <scope>NUCLEOTIDE SEQUENCE [LARGE SCALE GENOMIC DNA]</scope>
    <source>
        <strain evidence="8">CCUG 43117</strain>
    </source>
</reference>
<gene>
    <name evidence="7" type="ORF">ACFPN9_12845</name>
</gene>